<dbReference type="GO" id="GO:0009254">
    <property type="term" value="P:peptidoglycan turnover"/>
    <property type="evidence" value="ECO:0007669"/>
    <property type="project" value="TreeGrafter"/>
</dbReference>
<dbReference type="GO" id="GO:0008745">
    <property type="term" value="F:N-acetylmuramoyl-L-alanine amidase activity"/>
    <property type="evidence" value="ECO:0007669"/>
    <property type="project" value="UniProtKB-EC"/>
</dbReference>
<comment type="catalytic activity">
    <reaction evidence="1">
        <text>Hydrolyzes the link between N-acetylmuramoyl residues and L-amino acid residues in certain cell-wall glycopeptides.</text>
        <dbReference type="EC" id="3.5.1.28"/>
    </reaction>
</comment>
<dbReference type="CDD" id="cd06583">
    <property type="entry name" value="PGRP"/>
    <property type="match status" value="1"/>
</dbReference>
<comment type="similarity">
    <text evidence="2">Belongs to the N-acetylmuramoyl-L-alanine amidase 2 family.</text>
</comment>
<evidence type="ECO:0000256" key="5">
    <source>
        <dbReference type="ARBA" id="ARBA00022969"/>
    </source>
</evidence>
<dbReference type="Pfam" id="PF01832">
    <property type="entry name" value="Glucosaminidase"/>
    <property type="match status" value="1"/>
</dbReference>
<evidence type="ECO:0000259" key="8">
    <source>
        <dbReference type="SMART" id="SM00644"/>
    </source>
</evidence>
<dbReference type="SUPFAM" id="SSF55846">
    <property type="entry name" value="N-acetylmuramoyl-L-alanine amidase-like"/>
    <property type="match status" value="1"/>
</dbReference>
<dbReference type="AlphaFoldDB" id="A0A7G5MZF8"/>
<keyword evidence="6" id="KW-0178">Competence</keyword>
<accession>A0A7G5MZF8</accession>
<keyword evidence="5" id="KW-0749">Sporulation</keyword>
<dbReference type="GeneID" id="75054593"/>
<organism evidence="9 10">
    <name type="scientific">Blautia producta</name>
    <dbReference type="NCBI Taxonomy" id="33035"/>
    <lineage>
        <taxon>Bacteria</taxon>
        <taxon>Bacillati</taxon>
        <taxon>Bacillota</taxon>
        <taxon>Clostridia</taxon>
        <taxon>Lachnospirales</taxon>
        <taxon>Lachnospiraceae</taxon>
        <taxon>Blautia</taxon>
    </lineage>
</organism>
<feature type="domain" description="N-acetylmuramoyl-L-alanine amidase" evidence="8">
    <location>
        <begin position="9"/>
        <end position="156"/>
    </location>
</feature>
<evidence type="ECO:0000256" key="3">
    <source>
        <dbReference type="ARBA" id="ARBA00011901"/>
    </source>
</evidence>
<evidence type="ECO:0000256" key="2">
    <source>
        <dbReference type="ARBA" id="ARBA00007553"/>
    </source>
</evidence>
<evidence type="ECO:0000256" key="7">
    <source>
        <dbReference type="ARBA" id="ARBA00023316"/>
    </source>
</evidence>
<reference evidence="9 10" key="1">
    <citation type="submission" date="2019-04" db="EMBL/GenBank/DDBJ databases">
        <authorList>
            <person name="Schori C."/>
            <person name="Ahrens C."/>
        </authorList>
    </citation>
    <scope>NUCLEOTIDE SEQUENCE [LARGE SCALE GENOMIC DNA]</scope>
    <source>
        <strain evidence="9 10">DSM 2950</strain>
    </source>
</reference>
<dbReference type="GO" id="GO:0004040">
    <property type="term" value="F:amidase activity"/>
    <property type="evidence" value="ECO:0007669"/>
    <property type="project" value="InterPro"/>
</dbReference>
<evidence type="ECO:0000313" key="9">
    <source>
        <dbReference type="EMBL" id="QMW80001.1"/>
    </source>
</evidence>
<sequence length="501" mass="54673">MKVNKNYVSDNNTYESNNPQYIVVHNTDNFAAGADASAHARAQYNGNIDTSVHYYTDDKDTVYQAAPHGRGCWHVGVNYGGRLFGTVNNKNSIGVEMCVQAGYDFQRAFANTVEFVCQLMAETGIPADRVVQHYDVCAKNCPSQIRAKGMWEKFKRQIGSGGSGQEENVSSYTKIMGKAVAAAEQMREYIKKKNPAVEQSVLDMVPLYLSEGEAEGVRGDIAFAQSCLETGNFGFSGSAVTLEQNNFCGMGVISNGEKGNSFDTAQMGIRAQVQHLKAYASTEELVNPKVDPRFRYVTKGAAPYVEWLGIQENPQGKGWAAGAGYGGKILAILRNIIGDSGDAGGSMEGFGNPNQPVNPLFGFVKVFYKGKDGVNVRKAPCMGDNVDQVVFDGVYTVVGISADKLWYKLKSGLFLTSDKRYVQFMEKLPEASSYMVKVEIPDLNIRMGPGTGYARTGRFTGVGAFTIVEEAQGAGASKWGLLKSYQKKRDGWISLDYVTRI</sequence>
<dbReference type="Proteomes" id="UP000515789">
    <property type="component" value="Chromosome"/>
</dbReference>
<evidence type="ECO:0000256" key="1">
    <source>
        <dbReference type="ARBA" id="ARBA00001561"/>
    </source>
</evidence>
<dbReference type="Pfam" id="PF01510">
    <property type="entry name" value="Amidase_2"/>
    <property type="match status" value="1"/>
</dbReference>
<dbReference type="InterPro" id="IPR051206">
    <property type="entry name" value="NAMLAA_amidase_2"/>
</dbReference>
<dbReference type="InterPro" id="IPR002502">
    <property type="entry name" value="Amidase_domain"/>
</dbReference>
<dbReference type="PANTHER" id="PTHR30417:SF11">
    <property type="entry name" value="N-ACETYLMURAMOYL-L-ALANINE AMIDASE XLYA"/>
    <property type="match status" value="1"/>
</dbReference>
<dbReference type="RefSeq" id="WP_018594127.1">
    <property type="nucleotide sequence ID" value="NZ_AP031416.1"/>
</dbReference>
<dbReference type="EMBL" id="CP039126">
    <property type="protein sequence ID" value="QMW80001.1"/>
    <property type="molecule type" value="Genomic_DNA"/>
</dbReference>
<evidence type="ECO:0000256" key="6">
    <source>
        <dbReference type="ARBA" id="ARBA00023287"/>
    </source>
</evidence>
<dbReference type="GO" id="GO:0071555">
    <property type="term" value="P:cell wall organization"/>
    <property type="evidence" value="ECO:0007669"/>
    <property type="project" value="UniProtKB-KW"/>
</dbReference>
<dbReference type="InterPro" id="IPR036505">
    <property type="entry name" value="Amidase/PGRP_sf"/>
</dbReference>
<dbReference type="Gene3D" id="3.40.80.10">
    <property type="entry name" value="Peptidoglycan recognition protein-like"/>
    <property type="match status" value="1"/>
</dbReference>
<name>A0A7G5MZF8_9FIRM</name>
<dbReference type="GO" id="GO:0030435">
    <property type="term" value="P:sporulation resulting in formation of a cellular spore"/>
    <property type="evidence" value="ECO:0007669"/>
    <property type="project" value="UniProtKB-KW"/>
</dbReference>
<evidence type="ECO:0000256" key="4">
    <source>
        <dbReference type="ARBA" id="ARBA00022801"/>
    </source>
</evidence>
<gene>
    <name evidence="9" type="ORF">E5259_21775</name>
</gene>
<protein>
    <recommendedName>
        <fullName evidence="3">N-acetylmuramoyl-L-alanine amidase</fullName>
        <ecNumber evidence="3">3.5.1.28</ecNumber>
    </recommendedName>
</protein>
<dbReference type="EC" id="3.5.1.28" evidence="3"/>
<keyword evidence="7" id="KW-0961">Cell wall biogenesis/degradation</keyword>
<dbReference type="SMART" id="SM00644">
    <property type="entry name" value="Ami_2"/>
    <property type="match status" value="1"/>
</dbReference>
<proteinExistence type="inferred from homology"/>
<keyword evidence="4" id="KW-0378">Hydrolase</keyword>
<dbReference type="PANTHER" id="PTHR30417">
    <property type="entry name" value="N-ACETYLMURAMOYL-L-ALANINE AMIDASE AMID"/>
    <property type="match status" value="1"/>
</dbReference>
<evidence type="ECO:0000313" key="10">
    <source>
        <dbReference type="Proteomes" id="UP000515789"/>
    </source>
</evidence>
<dbReference type="GO" id="GO:0009253">
    <property type="term" value="P:peptidoglycan catabolic process"/>
    <property type="evidence" value="ECO:0007669"/>
    <property type="project" value="InterPro"/>
</dbReference>
<dbReference type="GO" id="GO:0030420">
    <property type="term" value="P:establishment of competence for transformation"/>
    <property type="evidence" value="ECO:0007669"/>
    <property type="project" value="UniProtKB-KW"/>
</dbReference>
<dbReference type="InterPro" id="IPR002901">
    <property type="entry name" value="MGlyc_endo_b_GlcNAc-like_dom"/>
</dbReference>